<dbReference type="EMBL" id="KU686208">
    <property type="protein sequence ID" value="AOV61120.1"/>
    <property type="molecule type" value="Genomic_DNA"/>
</dbReference>
<dbReference type="Proteomes" id="UP000241089">
    <property type="component" value="Segment"/>
</dbReference>
<gene>
    <name evidence="2" type="ORF">C350210_074</name>
    <name evidence="3" type="ORF">N440310_074</name>
    <name evidence="4" type="ORF">T191209_074</name>
</gene>
<dbReference type="EMBL" id="KU686207">
    <property type="protein sequence ID" value="AOV60906.1"/>
    <property type="molecule type" value="Genomic_DNA"/>
</dbReference>
<accession>A0A1D8KS12</accession>
<evidence type="ECO:0000313" key="6">
    <source>
        <dbReference type="Proteomes" id="UP000241089"/>
    </source>
</evidence>
<dbReference type="Proteomes" id="UP000241975">
    <property type="component" value="Segment"/>
</dbReference>
<keyword evidence="7" id="KW-1185">Reference proteome</keyword>
<dbReference type="RefSeq" id="YP_009320986.1">
    <property type="nucleotide sequence ID" value="NC_031903.1"/>
</dbReference>
<sequence>MSFAAAIYQGSCSGHGVGGGPPGAGESAAAAGGSSGGTASTHHPGLGGSILPKCTIPANTDIKVKPKTVTLMNATTSWPPTPQQAAESVVRTVRINQLSPILDQDVLIPHPTPTMHAVNYTGIPKGCPPGSIPNNAWWCTKGTLAGREPPVGHARKLFATCKTVFILGKRAGRFGDPYGDLSLAFPCTSTVAGSSKNVFIGTLKG</sequence>
<dbReference type="OrthoDB" id="19998at10239"/>
<evidence type="ECO:0000313" key="2">
    <source>
        <dbReference type="EMBL" id="AOV60906.1"/>
    </source>
</evidence>
<feature type="compositionally biased region" description="Low complexity" evidence="1">
    <location>
        <begin position="24"/>
        <end position="44"/>
    </location>
</feature>
<evidence type="ECO:0000313" key="7">
    <source>
        <dbReference type="Proteomes" id="UP000241975"/>
    </source>
</evidence>
<dbReference type="Proteomes" id="UP000202158">
    <property type="component" value="Segment"/>
</dbReference>
<evidence type="ECO:0000256" key="1">
    <source>
        <dbReference type="SAM" id="MobiDB-lite"/>
    </source>
</evidence>
<reference evidence="5 6" key="1">
    <citation type="journal article" date="2016" name="Virology">
        <title>The genomic content and context of auxiliary metabolic genes in marine cyanomyoviruses.</title>
        <authorList>
            <person name="Crummett L.T."/>
            <person name="Puxty R.J."/>
            <person name="Weihe C."/>
            <person name="Marston M.F."/>
            <person name="Martiny J.B."/>
        </authorList>
    </citation>
    <scope>NUCLEOTIDE SEQUENCE [LARGE SCALE GENOMIC DNA]</scope>
    <source>
        <strain evidence="2">0210CC35</strain>
        <strain evidence="3">0310NB44</strain>
        <strain evidence="4">1209TA19</strain>
    </source>
</reference>
<evidence type="ECO:0000313" key="3">
    <source>
        <dbReference type="EMBL" id="AOV61120.1"/>
    </source>
</evidence>
<proteinExistence type="predicted"/>
<organism evidence="4 5">
    <name type="scientific">Synechococcus phage S-CAM22</name>
    <dbReference type="NCBI Taxonomy" id="1883365"/>
    <lineage>
        <taxon>Viruses</taxon>
        <taxon>Duplodnaviria</taxon>
        <taxon>Heunggongvirae</taxon>
        <taxon>Uroviricota</taxon>
        <taxon>Caudoviricetes</taxon>
        <taxon>Pantevenvirales</taxon>
        <taxon>Kyanoviridae</taxon>
        <taxon>Alisovirus</taxon>
        <taxon>Alisovirus socal22</taxon>
    </lineage>
</organism>
<protein>
    <submittedName>
        <fullName evidence="4">Uncharacterized protein</fullName>
    </submittedName>
</protein>
<dbReference type="Gene3D" id="2.60.200.60">
    <property type="match status" value="1"/>
</dbReference>
<feature type="region of interest" description="Disordered" evidence="1">
    <location>
        <begin position="17"/>
        <end position="52"/>
    </location>
</feature>
<dbReference type="KEGG" id="vg:30306144"/>
<dbReference type="EMBL" id="KU686209">
    <property type="protein sequence ID" value="AOV61334.1"/>
    <property type="molecule type" value="Genomic_DNA"/>
</dbReference>
<name>A0A1D8KS12_9CAUD</name>
<dbReference type="GeneID" id="30306144"/>
<evidence type="ECO:0000313" key="4">
    <source>
        <dbReference type="EMBL" id="AOV61334.1"/>
    </source>
</evidence>
<evidence type="ECO:0000313" key="5">
    <source>
        <dbReference type="Proteomes" id="UP000202158"/>
    </source>
</evidence>